<protein>
    <submittedName>
        <fullName evidence="2">Uncharacterized protein</fullName>
    </submittedName>
</protein>
<comment type="caution">
    <text evidence="2">The sequence shown here is derived from an EMBL/GenBank/DDBJ whole genome shotgun (WGS) entry which is preliminary data.</text>
</comment>
<dbReference type="EMBL" id="JAENIK010000004">
    <property type="protein sequence ID" value="MBK1814597.1"/>
    <property type="molecule type" value="Genomic_DNA"/>
</dbReference>
<name>A0A934V632_9BACT</name>
<evidence type="ECO:0000313" key="2">
    <source>
        <dbReference type="EMBL" id="MBK1814597.1"/>
    </source>
</evidence>
<proteinExistence type="predicted"/>
<keyword evidence="3" id="KW-1185">Reference proteome</keyword>
<evidence type="ECO:0000313" key="3">
    <source>
        <dbReference type="Proteomes" id="UP000600139"/>
    </source>
</evidence>
<evidence type="ECO:0000256" key="1">
    <source>
        <dbReference type="SAM" id="Phobius"/>
    </source>
</evidence>
<keyword evidence="1" id="KW-0472">Membrane</keyword>
<dbReference type="Proteomes" id="UP000600139">
    <property type="component" value="Unassembled WGS sequence"/>
</dbReference>
<dbReference type="AlphaFoldDB" id="A0A934V632"/>
<organism evidence="2 3">
    <name type="scientific">Luteolibacter yonseiensis</name>
    <dbReference type="NCBI Taxonomy" id="1144680"/>
    <lineage>
        <taxon>Bacteria</taxon>
        <taxon>Pseudomonadati</taxon>
        <taxon>Verrucomicrobiota</taxon>
        <taxon>Verrucomicrobiia</taxon>
        <taxon>Verrucomicrobiales</taxon>
        <taxon>Verrucomicrobiaceae</taxon>
        <taxon>Luteolibacter</taxon>
    </lineage>
</organism>
<accession>A0A934V632</accession>
<reference evidence="2" key="1">
    <citation type="submission" date="2021-01" db="EMBL/GenBank/DDBJ databases">
        <title>Modified the classification status of verrucomicrobia.</title>
        <authorList>
            <person name="Feng X."/>
        </authorList>
    </citation>
    <scope>NUCLEOTIDE SEQUENCE</scope>
    <source>
        <strain evidence="2">JCM 18052</strain>
    </source>
</reference>
<keyword evidence="1" id="KW-0812">Transmembrane</keyword>
<feature type="transmembrane region" description="Helical" evidence="1">
    <location>
        <begin position="7"/>
        <end position="26"/>
    </location>
</feature>
<sequence>MINRRHVIIGIILPVLFALVYVASSLNERSPEKLLNWIDQNDANLMDSRDPSLPSAVPWDLDRQYYRIEKGRLHEAQVRFPQIVQIYVGLKEGKDFQIVIVTKGPCYVMKRSMFLEKFKGFKEIHSLNDYVALDGARD</sequence>
<gene>
    <name evidence="2" type="ORF">JIN84_03165</name>
</gene>
<keyword evidence="1" id="KW-1133">Transmembrane helix</keyword>
<dbReference type="RefSeq" id="WP_200349555.1">
    <property type="nucleotide sequence ID" value="NZ_BAABHZ010000010.1"/>
</dbReference>